<feature type="transmembrane region" description="Helical" evidence="1">
    <location>
        <begin position="575"/>
        <end position="596"/>
    </location>
</feature>
<protein>
    <submittedName>
        <fullName evidence="2">Site-specific recombinase</fullName>
    </submittedName>
</protein>
<evidence type="ECO:0000313" key="2">
    <source>
        <dbReference type="EMBL" id="MBB6576661.1"/>
    </source>
</evidence>
<dbReference type="InterPro" id="IPR011385">
    <property type="entry name" value="Site-sp_rcmbase"/>
</dbReference>
<gene>
    <name evidence="2" type="ORF">HNP33_000709</name>
</gene>
<dbReference type="RefSeq" id="WP_184705351.1">
    <property type="nucleotide sequence ID" value="NZ_JACHKZ010000003.1"/>
</dbReference>
<evidence type="ECO:0000313" key="3">
    <source>
        <dbReference type="Proteomes" id="UP000562492"/>
    </source>
</evidence>
<keyword evidence="3" id="KW-1185">Reference proteome</keyword>
<dbReference type="PIRSF" id="PIRSF015380">
    <property type="entry name" value="Site-sp_rcmb"/>
    <property type="match status" value="1"/>
</dbReference>
<dbReference type="EMBL" id="JACHKZ010000003">
    <property type="protein sequence ID" value="MBB6576661.1"/>
    <property type="molecule type" value="Genomic_DNA"/>
</dbReference>
<evidence type="ECO:0000256" key="1">
    <source>
        <dbReference type="SAM" id="Phobius"/>
    </source>
</evidence>
<feature type="transmembrane region" description="Helical" evidence="1">
    <location>
        <begin position="400"/>
        <end position="421"/>
    </location>
</feature>
<dbReference type="Pfam" id="PF10136">
    <property type="entry name" value="SpecificRecomb"/>
    <property type="match status" value="1"/>
</dbReference>
<feature type="transmembrane region" description="Helical" evidence="1">
    <location>
        <begin position="508"/>
        <end position="532"/>
    </location>
</feature>
<comment type="caution">
    <text evidence="2">The sequence shown here is derived from an EMBL/GenBank/DDBJ whole genome shotgun (WGS) entry which is preliminary data.</text>
</comment>
<keyword evidence="1" id="KW-0472">Membrane</keyword>
<keyword evidence="1" id="KW-0812">Transmembrane</keyword>
<feature type="transmembrane region" description="Helical" evidence="1">
    <location>
        <begin position="467"/>
        <end position="488"/>
    </location>
</feature>
<feature type="transmembrane region" description="Helical" evidence="1">
    <location>
        <begin position="374"/>
        <end position="394"/>
    </location>
</feature>
<organism evidence="2 3">
    <name type="scientific">Comamonas odontotermitis</name>
    <dbReference type="NCBI Taxonomy" id="379895"/>
    <lineage>
        <taxon>Bacteria</taxon>
        <taxon>Pseudomonadati</taxon>
        <taxon>Pseudomonadota</taxon>
        <taxon>Betaproteobacteria</taxon>
        <taxon>Burkholderiales</taxon>
        <taxon>Comamonadaceae</taxon>
        <taxon>Comamonas</taxon>
    </lineage>
</organism>
<keyword evidence="1" id="KW-1133">Transmembrane helix</keyword>
<feature type="transmembrane region" description="Helical" evidence="1">
    <location>
        <begin position="628"/>
        <end position="651"/>
    </location>
</feature>
<reference evidence="2 3" key="1">
    <citation type="submission" date="2020-08" db="EMBL/GenBank/DDBJ databases">
        <title>Functional genomics of gut bacteria from endangered species of beetles.</title>
        <authorList>
            <person name="Carlos-Shanley C."/>
        </authorList>
    </citation>
    <scope>NUCLEOTIDE SEQUENCE [LARGE SCALE GENOMIC DNA]</scope>
    <source>
        <strain evidence="2 3">S00124</strain>
    </source>
</reference>
<name>A0ABR6RBY1_9BURK</name>
<proteinExistence type="predicted"/>
<accession>A0ABR6RBY1</accession>
<sequence>MFGKKKQDRLPALLASLNPDAPLAERNLWIIEVADWIRGEQVSVDAAVARVGQLLDAMEAKPELRHKLQAWWACLLQTVDLTALLADFGFAPRTAFFNELAERLRWKLLPSTPETIDATVLFSMALHTPFDAQWLKALDAKTLERIAALLSPGFAAIETPVVVPTQIAQSDVHEGVIAGQEHYGNRLSPWQMLVLNAVTYCAGQILASGFTPELRLRMSGSAQNTQPFYTLISHVEELRKAMLHHSPKAADVLEAEVSVRSSLDECRAAVASIYEHFEDNGVSVGVVFRLRQLRMRILRVRELLDCLLSANPNTITAKLLAHLVVVGLERQSVRALISSNSSLLASKVAERSAETGEHYITRDSREYAHMVRKAAGGGFVMAFTTLIKFALHAVALSAFWGGFIAGINYAISFVLIQLLHFTVATKQPAMTAPAMAAKLKESGNTDAGIASFVDEVSYLVRSQVAAVLGNVLVVFPTVLVLALAWAYAHGTPFIDKIYAMQTLHSISLLGPSVLYAAFTGVLLFSSSIIAGWTENWFVLHHMDSAIRYNPRITGLLGKARAARWARFMRRNISGFASNISLGFMLGLIPVTAQFFGLPIDIRHVTLASGQAAAAAASMGLQALHYPGFWLAIAALPFMGGFNILVSFYLAFRLALRAQNVSNVERSHIYKALTKRFFSRPMSFLLPLRLSKSATTEPVGGR</sequence>
<dbReference type="Proteomes" id="UP000562492">
    <property type="component" value="Unassembled WGS sequence"/>
</dbReference>